<reference evidence="2 3" key="2">
    <citation type="journal article" date="2023" name="Mol. Biol. Evol.">
        <title>Genomics of Secondarily Temperate Adaptation in the Only Non-Antarctic Icefish.</title>
        <authorList>
            <person name="Rivera-Colon A.G."/>
            <person name="Rayamajhi N."/>
            <person name="Minhas B.F."/>
            <person name="Madrigal G."/>
            <person name="Bilyk K.T."/>
            <person name="Yoon V."/>
            <person name="Hune M."/>
            <person name="Gregory S."/>
            <person name="Cheng C.H.C."/>
            <person name="Catchen J.M."/>
        </authorList>
    </citation>
    <scope>NUCLEOTIDE SEQUENCE [LARGE SCALE GENOMIC DNA]</scope>
    <source>
        <strain evidence="2">JMC-PN-2008</strain>
    </source>
</reference>
<proteinExistence type="predicted"/>
<accession>A0AAN7Y324</accession>
<gene>
    <name evidence="2" type="ORF">PBY51_012837</name>
</gene>
<comment type="caution">
    <text evidence="2">The sequence shown here is derived from an EMBL/GenBank/DDBJ whole genome shotgun (WGS) entry which is preliminary data.</text>
</comment>
<evidence type="ECO:0000256" key="1">
    <source>
        <dbReference type="SAM" id="MobiDB-lite"/>
    </source>
</evidence>
<reference evidence="2 3" key="1">
    <citation type="journal article" date="2023" name="Genes (Basel)">
        <title>Chromosome-Level Genome Assembly and Circadian Gene Repertoire of the Patagonia Blennie Eleginops maclovinus-The Closest Ancestral Proxy of Antarctic Cryonotothenioids.</title>
        <authorList>
            <person name="Cheng C.C."/>
            <person name="Rivera-Colon A.G."/>
            <person name="Minhas B.F."/>
            <person name="Wilson L."/>
            <person name="Rayamajhi N."/>
            <person name="Vargas-Chacoff L."/>
            <person name="Catchen J.M."/>
        </authorList>
    </citation>
    <scope>NUCLEOTIDE SEQUENCE [LARGE SCALE GENOMIC DNA]</scope>
    <source>
        <strain evidence="2">JMC-PN-2008</strain>
    </source>
</reference>
<organism evidence="2 3">
    <name type="scientific">Eleginops maclovinus</name>
    <name type="common">Patagonian blennie</name>
    <name type="synonym">Eleginus maclovinus</name>
    <dbReference type="NCBI Taxonomy" id="56733"/>
    <lineage>
        <taxon>Eukaryota</taxon>
        <taxon>Metazoa</taxon>
        <taxon>Chordata</taxon>
        <taxon>Craniata</taxon>
        <taxon>Vertebrata</taxon>
        <taxon>Euteleostomi</taxon>
        <taxon>Actinopterygii</taxon>
        <taxon>Neopterygii</taxon>
        <taxon>Teleostei</taxon>
        <taxon>Neoteleostei</taxon>
        <taxon>Acanthomorphata</taxon>
        <taxon>Eupercaria</taxon>
        <taxon>Perciformes</taxon>
        <taxon>Notothenioidei</taxon>
        <taxon>Eleginopidae</taxon>
        <taxon>Eleginops</taxon>
    </lineage>
</organism>
<keyword evidence="3" id="KW-1185">Reference proteome</keyword>
<dbReference type="AlphaFoldDB" id="A0AAN7Y324"/>
<protein>
    <submittedName>
        <fullName evidence="2">Uncharacterized protein</fullName>
    </submittedName>
</protein>
<evidence type="ECO:0000313" key="2">
    <source>
        <dbReference type="EMBL" id="KAK5872107.1"/>
    </source>
</evidence>
<name>A0AAN7Y324_ELEMC</name>
<evidence type="ECO:0000313" key="3">
    <source>
        <dbReference type="Proteomes" id="UP001346869"/>
    </source>
</evidence>
<feature type="region of interest" description="Disordered" evidence="1">
    <location>
        <begin position="1"/>
        <end position="28"/>
    </location>
</feature>
<feature type="region of interest" description="Disordered" evidence="1">
    <location>
        <begin position="56"/>
        <end position="80"/>
    </location>
</feature>
<dbReference type="EMBL" id="JAUZQC010000004">
    <property type="protein sequence ID" value="KAK5872107.1"/>
    <property type="molecule type" value="Genomic_DNA"/>
</dbReference>
<dbReference type="Proteomes" id="UP001346869">
    <property type="component" value="Unassembled WGS sequence"/>
</dbReference>
<sequence length="80" mass="8592">MRKLRKPLRDSERYPHVWQQADRQKGGGMGAVGVSGLLGVTLAKPCLTQIIPLASPHSPPPLSPHSSVTTEGFPLTFGFS</sequence>